<protein>
    <submittedName>
        <fullName evidence="1">Uncharacterized protein</fullName>
    </submittedName>
</protein>
<gene>
    <name evidence="1" type="ORF">Pint_03821</name>
</gene>
<evidence type="ECO:0000313" key="1">
    <source>
        <dbReference type="EMBL" id="KAJ0045417.1"/>
    </source>
</evidence>
<dbReference type="Proteomes" id="UP001163603">
    <property type="component" value="Chromosome 3"/>
</dbReference>
<sequence>MAELRPLFETKQAKGRAAFRVFTATVFAGICLMLVYRFLHIPRGGEEGRWTWIGMFIAEVLFSFYWIITQSARWNRLSQRYEDKLPGVDVFVCTADPIMEPPTLVINTVLSVMSFNYPPEKLSVYLSDDEFKVAPMSPEAYFSQQPDEKNLIQVEEWLAIKKKYEDVKHRIESVMAKGSISEEVRSQHKGFSEWYNSEVTKQNHQSIVQIIIDGKDTNAVDKEGGRLPTLVYMAREKRPGWPHNFKAGAMNALIRVSSEISNGTIILNLDCDMYANNPDAVREALCFFMDEMRGPEIAFMQHPQRYNNITKNDLYSNCGHAVHQVWIRSLLNLLALVAMMRLCIVARRVSIEEKAYLEQSILKIIENIKTQKPKRLMKEELLTNWKRPQKFSPVVAMRRTLLGEKRWDCYMVVQLKMLLQVCKFQCRGWKSMYYDPHRRAFIGVAPNTLDIHLVQFKRWSEGLFQIFFSKYCPFIYGHGKIKLGAQMGYCVYLLWAPVSLPTLYYIIVPPLCLLHGISLFPKVSSPWFIPFAYVFIARNVYSIIEALNCDSTLKGWWNLQRMLVIRRTTSFFFAFVDVILKQLGLSQTAFALTAKVVTEDVLKQYDQEVMEFGSSSLMFTIIATLAMLNLFSLVSAIFKMIFQDFGALEKLVFQVILCGLTVLLNIPIYEALFIRKDKGLEKKEDGLGLAMFMAELFFSFYWIISQSLRWKLRYHFPYKERLSQRYEDKLPGVDIFVCTADPLIEPPIMVINTILSVIAYNYPPDKLSVYLSDDGGSEFTFYALLEASNFSRYWVPFCKKFNVEPRSPEAYFSQQPDKKDTNYVQEWLAIKKKYEDMNNRIESAIEKGRIAEEIIIDGKDTNSVDNEGCRLPTLVYLAREKRPGWPHNFKAGAMNSLVKYIHIIRVSSEISNGSIILNLDCDMFANDADAVREAMCFFMDEKRGHEIAFVQFSHGFCNVTENDLYSNYMHIILQLELHGMDAYDAAMYGGTGCFHRRESLSGAKYSKDYGGILTARPNRRLIKEQLVNWKRPQKFLLHVAMRRTLNGAQRWSEGLFQIFLSKCCPFIYGHGRRSNLVPKWVTVFIFYGLQSHCLHFILIVPPLCLLHGISLFPKVSSLWFIPLAYVFITKNAYSIFEALCCGSTLKIWWNSQRMQMIRRTTACVFAFIHVILKQLGLSQTAFAITAKVVTEDVLKRYEQEAMEFGSSSLMFTIVATLAMLNLFSLIAAIFKMIFLDFGALEKLVFQVILCGLMVVLNFPIYEALFIRKDKGSLPFSVMFKSIAIASLASLIPVN</sequence>
<keyword evidence="2" id="KW-1185">Reference proteome</keyword>
<accession>A0ACC0Z569</accession>
<organism evidence="1 2">
    <name type="scientific">Pistacia integerrima</name>
    <dbReference type="NCBI Taxonomy" id="434235"/>
    <lineage>
        <taxon>Eukaryota</taxon>
        <taxon>Viridiplantae</taxon>
        <taxon>Streptophyta</taxon>
        <taxon>Embryophyta</taxon>
        <taxon>Tracheophyta</taxon>
        <taxon>Spermatophyta</taxon>
        <taxon>Magnoliopsida</taxon>
        <taxon>eudicotyledons</taxon>
        <taxon>Gunneridae</taxon>
        <taxon>Pentapetalae</taxon>
        <taxon>rosids</taxon>
        <taxon>malvids</taxon>
        <taxon>Sapindales</taxon>
        <taxon>Anacardiaceae</taxon>
        <taxon>Pistacia</taxon>
    </lineage>
</organism>
<evidence type="ECO:0000313" key="2">
    <source>
        <dbReference type="Proteomes" id="UP001163603"/>
    </source>
</evidence>
<reference evidence="2" key="1">
    <citation type="journal article" date="2023" name="G3 (Bethesda)">
        <title>Genome assembly and association tests identify interacting loci associated with vigor, precocity, and sex in interspecific pistachio rootstocks.</title>
        <authorList>
            <person name="Palmer W."/>
            <person name="Jacygrad E."/>
            <person name="Sagayaradj S."/>
            <person name="Cavanaugh K."/>
            <person name="Han R."/>
            <person name="Bertier L."/>
            <person name="Beede B."/>
            <person name="Kafkas S."/>
            <person name="Golino D."/>
            <person name="Preece J."/>
            <person name="Michelmore R."/>
        </authorList>
    </citation>
    <scope>NUCLEOTIDE SEQUENCE [LARGE SCALE GENOMIC DNA]</scope>
</reference>
<name>A0ACC0Z569_9ROSI</name>
<proteinExistence type="predicted"/>
<dbReference type="EMBL" id="CM047738">
    <property type="protein sequence ID" value="KAJ0045417.1"/>
    <property type="molecule type" value="Genomic_DNA"/>
</dbReference>
<comment type="caution">
    <text evidence="1">The sequence shown here is derived from an EMBL/GenBank/DDBJ whole genome shotgun (WGS) entry which is preliminary data.</text>
</comment>